<protein>
    <submittedName>
        <fullName evidence="1">Uncharacterized protein</fullName>
    </submittedName>
</protein>
<evidence type="ECO:0000313" key="2">
    <source>
        <dbReference type="Proteomes" id="UP001420932"/>
    </source>
</evidence>
<reference evidence="1 2" key="1">
    <citation type="submission" date="2024-01" db="EMBL/GenBank/DDBJ databases">
        <title>Genome assemblies of Stephania.</title>
        <authorList>
            <person name="Yang L."/>
        </authorList>
    </citation>
    <scope>NUCLEOTIDE SEQUENCE [LARGE SCALE GENOMIC DNA]</scope>
    <source>
        <strain evidence="1">YNDBR</strain>
        <tissue evidence="1">Leaf</tissue>
    </source>
</reference>
<dbReference type="AlphaFoldDB" id="A0AAP0PXD7"/>
<dbReference type="EMBL" id="JBBNAF010000003">
    <property type="protein sequence ID" value="KAK9159908.1"/>
    <property type="molecule type" value="Genomic_DNA"/>
</dbReference>
<dbReference type="Proteomes" id="UP001420932">
    <property type="component" value="Unassembled WGS sequence"/>
</dbReference>
<proteinExistence type="predicted"/>
<sequence>MVSKFIKRYVLFFMLKSSFELLPRWGQFINNRRHNNCFIHDKIVLREIISNPLNFTELFHDRPFINHFKINKL</sequence>
<gene>
    <name evidence="1" type="ORF">Syun_006249</name>
</gene>
<keyword evidence="2" id="KW-1185">Reference proteome</keyword>
<name>A0AAP0PXD7_9MAGN</name>
<comment type="caution">
    <text evidence="1">The sequence shown here is derived from an EMBL/GenBank/DDBJ whole genome shotgun (WGS) entry which is preliminary data.</text>
</comment>
<organism evidence="1 2">
    <name type="scientific">Stephania yunnanensis</name>
    <dbReference type="NCBI Taxonomy" id="152371"/>
    <lineage>
        <taxon>Eukaryota</taxon>
        <taxon>Viridiplantae</taxon>
        <taxon>Streptophyta</taxon>
        <taxon>Embryophyta</taxon>
        <taxon>Tracheophyta</taxon>
        <taxon>Spermatophyta</taxon>
        <taxon>Magnoliopsida</taxon>
        <taxon>Ranunculales</taxon>
        <taxon>Menispermaceae</taxon>
        <taxon>Menispermoideae</taxon>
        <taxon>Cissampelideae</taxon>
        <taxon>Stephania</taxon>
    </lineage>
</organism>
<evidence type="ECO:0000313" key="1">
    <source>
        <dbReference type="EMBL" id="KAK9159908.1"/>
    </source>
</evidence>
<accession>A0AAP0PXD7</accession>